<accession>A0A195EQQ4</accession>
<name>A0A195EQQ4_9HYME</name>
<evidence type="ECO:0000313" key="3">
    <source>
        <dbReference type="Proteomes" id="UP000078541"/>
    </source>
</evidence>
<sequence>AIGSLLFAHPPTNINDHLPSLKALIRRDAATGSEATICPRNGNRNPAGPGNEIRVVPSTHRGLRGLTVAGVSLLLRIFSRICFMHYAAPRAYATLVSQSEVQTSSAFVPEVITQQQQQQRQQSNLFSSVARSFRRGAARRGATSRASAGHRFHRSRFCNGASCQVESKIPLWLTSGCRLGIQEGEQKRDDDEERKKRTMKRKKTRERLATKATPTNLACGEPCGHRFSLRKRIAKDGKAAE</sequence>
<dbReference type="AlphaFoldDB" id="A0A195EQQ4"/>
<feature type="compositionally biased region" description="Basic residues" evidence="1">
    <location>
        <begin position="196"/>
        <end position="205"/>
    </location>
</feature>
<proteinExistence type="predicted"/>
<evidence type="ECO:0000313" key="2">
    <source>
        <dbReference type="EMBL" id="KYN30506.1"/>
    </source>
</evidence>
<reference evidence="2 3" key="1">
    <citation type="submission" date="2016-03" db="EMBL/GenBank/DDBJ databases">
        <title>Trachymyrmex septentrionalis WGS genome.</title>
        <authorList>
            <person name="Nygaard S."/>
            <person name="Hu H."/>
            <person name="Boomsma J."/>
            <person name="Zhang G."/>
        </authorList>
    </citation>
    <scope>NUCLEOTIDE SEQUENCE [LARGE SCALE GENOMIC DNA]</scope>
    <source>
        <strain evidence="2">Tsep2-gDNA-1</strain>
        <tissue evidence="2">Whole body</tissue>
    </source>
</reference>
<dbReference type="EMBL" id="KQ982021">
    <property type="protein sequence ID" value="KYN30506.1"/>
    <property type="molecule type" value="Genomic_DNA"/>
</dbReference>
<keyword evidence="3" id="KW-1185">Reference proteome</keyword>
<feature type="compositionally biased region" description="Basic and acidic residues" evidence="1">
    <location>
        <begin position="184"/>
        <end position="195"/>
    </location>
</feature>
<organism evidence="2 3">
    <name type="scientific">Trachymyrmex septentrionalis</name>
    <dbReference type="NCBI Taxonomy" id="34720"/>
    <lineage>
        <taxon>Eukaryota</taxon>
        <taxon>Metazoa</taxon>
        <taxon>Ecdysozoa</taxon>
        <taxon>Arthropoda</taxon>
        <taxon>Hexapoda</taxon>
        <taxon>Insecta</taxon>
        <taxon>Pterygota</taxon>
        <taxon>Neoptera</taxon>
        <taxon>Endopterygota</taxon>
        <taxon>Hymenoptera</taxon>
        <taxon>Apocrita</taxon>
        <taxon>Aculeata</taxon>
        <taxon>Formicoidea</taxon>
        <taxon>Formicidae</taxon>
        <taxon>Myrmicinae</taxon>
        <taxon>Trachymyrmex</taxon>
    </lineage>
</organism>
<feature type="region of interest" description="Disordered" evidence="1">
    <location>
        <begin position="184"/>
        <end position="217"/>
    </location>
</feature>
<protein>
    <submittedName>
        <fullName evidence="2">Uncharacterized protein</fullName>
    </submittedName>
</protein>
<dbReference type="Proteomes" id="UP000078541">
    <property type="component" value="Unassembled WGS sequence"/>
</dbReference>
<gene>
    <name evidence="2" type="ORF">ALC56_15202</name>
</gene>
<feature type="non-terminal residue" evidence="2">
    <location>
        <position position="1"/>
    </location>
</feature>
<evidence type="ECO:0000256" key="1">
    <source>
        <dbReference type="SAM" id="MobiDB-lite"/>
    </source>
</evidence>